<dbReference type="Pfam" id="PF01507">
    <property type="entry name" value="PAPS_reduct"/>
    <property type="match status" value="1"/>
</dbReference>
<feature type="domain" description="Phosphoadenosine phosphosulphate reductase" evidence="2">
    <location>
        <begin position="57"/>
        <end position="251"/>
    </location>
</feature>
<feature type="compositionally biased region" description="Basic residues" evidence="1">
    <location>
        <begin position="437"/>
        <end position="450"/>
    </location>
</feature>
<accession>A0ABT3X0F1</accession>
<feature type="region of interest" description="Disordered" evidence="1">
    <location>
        <begin position="425"/>
        <end position="450"/>
    </location>
</feature>
<sequence length="450" mass="51763">MAASAMQFEQLSFFEDEPAPLLQIVEERVPLEQKVRAVIDEIKELYLDRSTPGPWSIACSFGKDSSAVLALVTWALAEIDKGDWWRHVHVVTSDTKVENPIMSIYAHRQSEKVNEWAAAIGAPLTSHIVSRETKRSFWYQHIGCGYPPPGNGKDRTCTHSLKIEPQNKFLQKLKPSLLFLGSRDEESARRARTIKKYAEERDSRFGYSPYQKGIRFYTPIRDWDADELWEFLQAPFLWGSSIELRMIYREGTGECGILNPYGATKGRHACGTRFGCWICLPITVDKSLDNMSDSHPWMLPLANFRSEMKKLWDSKVSPQNRTGFMRNRKRLGYGQGCVSLPTRKYMLDRLLATQEEVNELRAQEDLEPIVLISLKELNLIRKQWAEDEEQRQWLFGARELRRQVADTNLTMEQRRAAAIVLESTRRKPRAASAVLKPRGKKKAARSRKSA</sequence>
<reference evidence="3 4" key="1">
    <citation type="submission" date="2022-11" db="EMBL/GenBank/DDBJ databases">
        <title>Study of microbial diversity in lake waters.</title>
        <authorList>
            <person name="Zhang J."/>
        </authorList>
    </citation>
    <scope>NUCLEOTIDE SEQUENCE [LARGE SCALE GENOMIC DNA]</scope>
    <source>
        <strain evidence="3 4">DT12</strain>
    </source>
</reference>
<evidence type="ECO:0000256" key="1">
    <source>
        <dbReference type="SAM" id="MobiDB-lite"/>
    </source>
</evidence>
<evidence type="ECO:0000313" key="3">
    <source>
        <dbReference type="EMBL" id="MCX7570374.1"/>
    </source>
</evidence>
<dbReference type="SUPFAM" id="SSF52402">
    <property type="entry name" value="Adenine nucleotide alpha hydrolases-like"/>
    <property type="match status" value="1"/>
</dbReference>
<dbReference type="InterPro" id="IPR014729">
    <property type="entry name" value="Rossmann-like_a/b/a_fold"/>
</dbReference>
<dbReference type="InterPro" id="IPR050128">
    <property type="entry name" value="Sulfate_adenylyltrnsfr_sub2"/>
</dbReference>
<evidence type="ECO:0000313" key="4">
    <source>
        <dbReference type="Proteomes" id="UP001208017"/>
    </source>
</evidence>
<dbReference type="EMBL" id="JAPMLT010000004">
    <property type="protein sequence ID" value="MCX7570374.1"/>
    <property type="molecule type" value="Genomic_DNA"/>
</dbReference>
<dbReference type="Gene3D" id="3.40.50.620">
    <property type="entry name" value="HUPs"/>
    <property type="match status" value="1"/>
</dbReference>
<dbReference type="PANTHER" id="PTHR43196">
    <property type="entry name" value="SULFATE ADENYLYLTRANSFERASE SUBUNIT 2"/>
    <property type="match status" value="1"/>
</dbReference>
<organism evidence="3 4">
    <name type="scientific">Tumebacillus lacus</name>
    <dbReference type="NCBI Taxonomy" id="2995335"/>
    <lineage>
        <taxon>Bacteria</taxon>
        <taxon>Bacillati</taxon>
        <taxon>Bacillota</taxon>
        <taxon>Bacilli</taxon>
        <taxon>Bacillales</taxon>
        <taxon>Alicyclobacillaceae</taxon>
        <taxon>Tumebacillus</taxon>
    </lineage>
</organism>
<dbReference type="InterPro" id="IPR002500">
    <property type="entry name" value="PAPS_reduct_dom"/>
</dbReference>
<gene>
    <name evidence="3" type="ORF">OS242_10400</name>
</gene>
<dbReference type="Proteomes" id="UP001208017">
    <property type="component" value="Unassembled WGS sequence"/>
</dbReference>
<name>A0ABT3X0F1_9BACL</name>
<dbReference type="RefSeq" id="WP_267151619.1">
    <property type="nucleotide sequence ID" value="NZ_JAPMLT010000004.1"/>
</dbReference>
<keyword evidence="4" id="KW-1185">Reference proteome</keyword>
<dbReference type="PANTHER" id="PTHR43196:SF2">
    <property type="entry name" value="PHOSPHOADENOSINE PHOSPHOSULFATE REDUCTASE"/>
    <property type="match status" value="1"/>
</dbReference>
<protein>
    <submittedName>
        <fullName evidence="3">Phosphoadenosine phosphosulfate reductase family protein</fullName>
    </submittedName>
</protein>
<comment type="caution">
    <text evidence="3">The sequence shown here is derived from an EMBL/GenBank/DDBJ whole genome shotgun (WGS) entry which is preliminary data.</text>
</comment>
<proteinExistence type="predicted"/>
<evidence type="ECO:0000259" key="2">
    <source>
        <dbReference type="Pfam" id="PF01507"/>
    </source>
</evidence>